<dbReference type="EMBL" id="JAWDJT010000001">
    <property type="protein sequence ID" value="MDU0368977.1"/>
    <property type="molecule type" value="Genomic_DNA"/>
</dbReference>
<evidence type="ECO:0000313" key="4">
    <source>
        <dbReference type="Proteomes" id="UP001250698"/>
    </source>
</evidence>
<dbReference type="RefSeq" id="WP_315996496.1">
    <property type="nucleotide sequence ID" value="NZ_JAWDJT010000001.1"/>
</dbReference>
<keyword evidence="4" id="KW-1185">Reference proteome</keyword>
<dbReference type="CDD" id="cd06259">
    <property type="entry name" value="YdcF-like"/>
    <property type="match status" value="1"/>
</dbReference>
<organism evidence="3 4">
    <name type="scientific">Hymenobacter endophyticus</name>
    <dbReference type="NCBI Taxonomy" id="3076335"/>
    <lineage>
        <taxon>Bacteria</taxon>
        <taxon>Pseudomonadati</taxon>
        <taxon>Bacteroidota</taxon>
        <taxon>Cytophagia</taxon>
        <taxon>Cytophagales</taxon>
        <taxon>Hymenobacteraceae</taxon>
        <taxon>Hymenobacter</taxon>
    </lineage>
</organism>
<keyword evidence="1" id="KW-0472">Membrane</keyword>
<protein>
    <submittedName>
        <fullName evidence="3">YdcF family protein</fullName>
    </submittedName>
</protein>
<dbReference type="InterPro" id="IPR014729">
    <property type="entry name" value="Rossmann-like_a/b/a_fold"/>
</dbReference>
<dbReference type="Gene3D" id="3.40.50.620">
    <property type="entry name" value="HUPs"/>
    <property type="match status" value="1"/>
</dbReference>
<comment type="caution">
    <text evidence="3">The sequence shown here is derived from an EMBL/GenBank/DDBJ whole genome shotgun (WGS) entry which is preliminary data.</text>
</comment>
<keyword evidence="1" id="KW-0812">Transmembrane</keyword>
<feature type="transmembrane region" description="Helical" evidence="1">
    <location>
        <begin position="12"/>
        <end position="29"/>
    </location>
</feature>
<evidence type="ECO:0000313" key="3">
    <source>
        <dbReference type="EMBL" id="MDU0368977.1"/>
    </source>
</evidence>
<keyword evidence="1" id="KW-1133">Transmembrane helix</keyword>
<dbReference type="Proteomes" id="UP001250698">
    <property type="component" value="Unassembled WGS sequence"/>
</dbReference>
<gene>
    <name evidence="3" type="ORF">ROI90_01105</name>
</gene>
<name>A0ABU3TC76_9BACT</name>
<dbReference type="PANTHER" id="PTHR30336">
    <property type="entry name" value="INNER MEMBRANE PROTEIN, PROBABLE PERMEASE"/>
    <property type="match status" value="1"/>
</dbReference>
<feature type="transmembrane region" description="Helical" evidence="1">
    <location>
        <begin position="38"/>
        <end position="62"/>
    </location>
</feature>
<dbReference type="PANTHER" id="PTHR30336:SF4">
    <property type="entry name" value="ENVELOPE BIOGENESIS FACTOR ELYC"/>
    <property type="match status" value="1"/>
</dbReference>
<feature type="domain" description="DUF218" evidence="2">
    <location>
        <begin position="98"/>
        <end position="245"/>
    </location>
</feature>
<evidence type="ECO:0000256" key="1">
    <source>
        <dbReference type="SAM" id="Phobius"/>
    </source>
</evidence>
<dbReference type="InterPro" id="IPR051599">
    <property type="entry name" value="Cell_Envelope_Assoc"/>
</dbReference>
<sequence length="256" mass="28340">MFFIFSKLLDFVLSPAVWLVGLVMLALLVRNARWQKRLLWAAATGLVLFTNPALLNAAMLAWEIPPVTLRQLGHHDAGILLTGITEGRKSPHDRVYVSQGADRLLHTLWLYRAGRIRRIIITGGSGAVGGAQGHSEAKELQILLRLAGVPKQAILLETRSRNTRENALFTKQLLAQHPEIKSTVLITSAFHQRRAIGCFAKVGLHPAPFPAGYYSSDHKPTLAYWLVPGDQPLALWSILLHEMAGYAVYRVLGYAS</sequence>
<dbReference type="InterPro" id="IPR003848">
    <property type="entry name" value="DUF218"/>
</dbReference>
<proteinExistence type="predicted"/>
<dbReference type="Pfam" id="PF02698">
    <property type="entry name" value="DUF218"/>
    <property type="match status" value="1"/>
</dbReference>
<reference evidence="3 4" key="1">
    <citation type="submission" date="2023-10" db="EMBL/GenBank/DDBJ databases">
        <title>Hymenobacter endophyticus sp. nov., an isolate from the leaf tissues of wheat.</title>
        <authorList>
            <person name="Dai Y."/>
        </authorList>
    </citation>
    <scope>NUCLEOTIDE SEQUENCE [LARGE SCALE GENOMIC DNA]</scope>
    <source>
        <strain evidence="3 4">ZK17L-C2</strain>
    </source>
</reference>
<evidence type="ECO:0000259" key="2">
    <source>
        <dbReference type="Pfam" id="PF02698"/>
    </source>
</evidence>
<accession>A0ABU3TC76</accession>